<reference evidence="1" key="2">
    <citation type="submission" date="2007-03" db="EMBL/GenBank/DDBJ databases">
        <authorList>
            <consortium name="The International Medicago Genome Annotation Group"/>
        </authorList>
    </citation>
    <scope>NUCLEOTIDE SEQUENCE</scope>
</reference>
<dbReference type="EMBL" id="AC147481">
    <property type="protein sequence ID" value="ABN04844.1"/>
    <property type="molecule type" value="Genomic_DNA"/>
</dbReference>
<dbReference type="AlphaFoldDB" id="A2Q140"/>
<evidence type="ECO:0000313" key="2">
    <source>
        <dbReference type="EMBL" id="ABN06024.1"/>
    </source>
</evidence>
<dbReference type="EMBL" id="AC149576">
    <property type="protein sequence ID" value="ABN06024.1"/>
    <property type="molecule type" value="Genomic_DNA"/>
</dbReference>
<proteinExistence type="predicted"/>
<gene>
    <name evidence="1" type="ORF">MtrDRAFT_AC147481g28v2</name>
    <name evidence="2" type="ORF">MtrDRAFT_AC149576g24v2</name>
</gene>
<evidence type="ECO:0000313" key="1">
    <source>
        <dbReference type="EMBL" id="ABN04844.1"/>
    </source>
</evidence>
<accession>A2Q140</accession>
<protein>
    <recommendedName>
        <fullName evidence="3">FAR1 DNA-binding domain protein</fullName>
    </recommendedName>
</protein>
<reference evidence="1" key="1">
    <citation type="submission" date="2004-04" db="EMBL/GenBank/DDBJ databases">
        <authorList>
            <person name="Town C.D."/>
        </authorList>
    </citation>
    <scope>NUCLEOTIDE SEQUENCE</scope>
</reference>
<name>A2Q140_MEDTR</name>
<evidence type="ECO:0008006" key="3">
    <source>
        <dbReference type="Google" id="ProtNLM"/>
    </source>
</evidence>
<sequence>MLKLVGERSGDHKLPKTKVKHEATGSRKCGCLFMVRGYVVRENNAWKLAILNGVHNHEMMRYVAGHLITGRLMEDDKKIVHDLTDSLVKPKNI</sequence>
<organism evidence="1">
    <name type="scientific">Medicago truncatula</name>
    <name type="common">Barrel medic</name>
    <name type="synonym">Medicago tribuloides</name>
    <dbReference type="NCBI Taxonomy" id="3880"/>
    <lineage>
        <taxon>Eukaryota</taxon>
        <taxon>Viridiplantae</taxon>
        <taxon>Streptophyta</taxon>
        <taxon>Embryophyta</taxon>
        <taxon>Tracheophyta</taxon>
        <taxon>Spermatophyta</taxon>
        <taxon>Magnoliopsida</taxon>
        <taxon>eudicotyledons</taxon>
        <taxon>Gunneridae</taxon>
        <taxon>Pentapetalae</taxon>
        <taxon>rosids</taxon>
        <taxon>fabids</taxon>
        <taxon>Fabales</taxon>
        <taxon>Fabaceae</taxon>
        <taxon>Papilionoideae</taxon>
        <taxon>50 kb inversion clade</taxon>
        <taxon>NPAAA clade</taxon>
        <taxon>Hologalegina</taxon>
        <taxon>IRL clade</taxon>
        <taxon>Trifolieae</taxon>
        <taxon>Medicago</taxon>
    </lineage>
</organism>